<dbReference type="AlphaFoldDB" id="A0A917H025"/>
<keyword evidence="3" id="KW-1185">Reference proteome</keyword>
<reference evidence="2" key="1">
    <citation type="journal article" date="2014" name="Int. J. Syst. Evol. Microbiol.">
        <title>Complete genome sequence of Corynebacterium casei LMG S-19264T (=DSM 44701T), isolated from a smear-ripened cheese.</title>
        <authorList>
            <consortium name="US DOE Joint Genome Institute (JGI-PGF)"/>
            <person name="Walter F."/>
            <person name="Albersmeier A."/>
            <person name="Kalinowski J."/>
            <person name="Ruckert C."/>
        </authorList>
    </citation>
    <scope>NUCLEOTIDE SEQUENCE</scope>
    <source>
        <strain evidence="2">CGMCC 1.12187</strain>
    </source>
</reference>
<dbReference type="Proteomes" id="UP000638848">
    <property type="component" value="Unassembled WGS sequence"/>
</dbReference>
<gene>
    <name evidence="2" type="ORF">GCM10011374_28040</name>
</gene>
<proteinExistence type="predicted"/>
<feature type="region of interest" description="Disordered" evidence="1">
    <location>
        <begin position="69"/>
        <end position="91"/>
    </location>
</feature>
<comment type="caution">
    <text evidence="2">The sequence shown here is derived from an EMBL/GenBank/DDBJ whole genome shotgun (WGS) entry which is preliminary data.</text>
</comment>
<dbReference type="EMBL" id="BMEQ01000016">
    <property type="protein sequence ID" value="GGG63094.1"/>
    <property type="molecule type" value="Genomic_DNA"/>
</dbReference>
<name>A0A917H025_9MICC</name>
<accession>A0A917H025</accession>
<organism evidence="2 3">
    <name type="scientific">Kocuria dechangensis</name>
    <dbReference type="NCBI Taxonomy" id="1176249"/>
    <lineage>
        <taxon>Bacteria</taxon>
        <taxon>Bacillati</taxon>
        <taxon>Actinomycetota</taxon>
        <taxon>Actinomycetes</taxon>
        <taxon>Micrococcales</taxon>
        <taxon>Micrococcaceae</taxon>
        <taxon>Kocuria</taxon>
    </lineage>
</organism>
<sequence>MGVGHRVPAPGLDAAVRRRAFQDQTPIRWPSLESGLAQGKVSQDGDGCAAGDLIREAVRGARLRLGRVVGQKSPGTTSSAVSEKAASFSLR</sequence>
<protein>
    <submittedName>
        <fullName evidence="2">Uncharacterized protein</fullName>
    </submittedName>
</protein>
<reference evidence="2" key="2">
    <citation type="submission" date="2020-09" db="EMBL/GenBank/DDBJ databases">
        <authorList>
            <person name="Sun Q."/>
            <person name="Zhou Y."/>
        </authorList>
    </citation>
    <scope>NUCLEOTIDE SEQUENCE</scope>
    <source>
        <strain evidence="2">CGMCC 1.12187</strain>
    </source>
</reference>
<evidence type="ECO:0000313" key="3">
    <source>
        <dbReference type="Proteomes" id="UP000638848"/>
    </source>
</evidence>
<evidence type="ECO:0000313" key="2">
    <source>
        <dbReference type="EMBL" id="GGG63094.1"/>
    </source>
</evidence>
<evidence type="ECO:0000256" key="1">
    <source>
        <dbReference type="SAM" id="MobiDB-lite"/>
    </source>
</evidence>